<evidence type="ECO:0000259" key="2">
    <source>
        <dbReference type="PROSITE" id="PS50048"/>
    </source>
</evidence>
<dbReference type="Gene3D" id="4.10.240.10">
    <property type="entry name" value="Zn(2)-C6 fungal-type DNA-binding domain"/>
    <property type="match status" value="1"/>
</dbReference>
<reference evidence="3" key="1">
    <citation type="journal article" date="2021" name="Nat. Commun.">
        <title>Genetic determinants of endophytism in the Arabidopsis root mycobiome.</title>
        <authorList>
            <person name="Mesny F."/>
            <person name="Miyauchi S."/>
            <person name="Thiergart T."/>
            <person name="Pickel B."/>
            <person name="Atanasova L."/>
            <person name="Karlsson M."/>
            <person name="Huettel B."/>
            <person name="Barry K.W."/>
            <person name="Haridas S."/>
            <person name="Chen C."/>
            <person name="Bauer D."/>
            <person name="Andreopoulos W."/>
            <person name="Pangilinan J."/>
            <person name="LaButti K."/>
            <person name="Riley R."/>
            <person name="Lipzen A."/>
            <person name="Clum A."/>
            <person name="Drula E."/>
            <person name="Henrissat B."/>
            <person name="Kohler A."/>
            <person name="Grigoriev I.V."/>
            <person name="Martin F.M."/>
            <person name="Hacquard S."/>
        </authorList>
    </citation>
    <scope>NUCLEOTIDE SEQUENCE</scope>
    <source>
        <strain evidence="3">MPI-SDFR-AT-0068</strain>
    </source>
</reference>
<dbReference type="Pfam" id="PF00172">
    <property type="entry name" value="Zn_clus"/>
    <property type="match status" value="1"/>
</dbReference>
<dbReference type="GO" id="GO:0008270">
    <property type="term" value="F:zinc ion binding"/>
    <property type="evidence" value="ECO:0007669"/>
    <property type="project" value="InterPro"/>
</dbReference>
<gene>
    <name evidence="3" type="ORF">BKA59DRAFT_312156</name>
</gene>
<evidence type="ECO:0000313" key="3">
    <source>
        <dbReference type="EMBL" id="KAH7236603.1"/>
    </source>
</evidence>
<dbReference type="InterPro" id="IPR001138">
    <property type="entry name" value="Zn2Cys6_DnaBD"/>
</dbReference>
<dbReference type="SUPFAM" id="SSF57701">
    <property type="entry name" value="Zn2/Cys6 DNA-binding domain"/>
    <property type="match status" value="1"/>
</dbReference>
<dbReference type="PANTHER" id="PTHR38791">
    <property type="entry name" value="ZN(II)2CYS6 TRANSCRIPTION FACTOR (EUROFUNG)-RELATED-RELATED"/>
    <property type="match status" value="1"/>
</dbReference>
<accession>A0A8K0W7C5</accession>
<dbReference type="Proteomes" id="UP000813427">
    <property type="component" value="Unassembled WGS sequence"/>
</dbReference>
<dbReference type="SMART" id="SM00066">
    <property type="entry name" value="GAL4"/>
    <property type="match status" value="1"/>
</dbReference>
<name>A0A8K0W7C5_9HYPO</name>
<dbReference type="PROSITE" id="PS00463">
    <property type="entry name" value="ZN2_CY6_FUNGAL_1"/>
    <property type="match status" value="1"/>
</dbReference>
<dbReference type="PROSITE" id="PS50048">
    <property type="entry name" value="ZN2_CY6_FUNGAL_2"/>
    <property type="match status" value="1"/>
</dbReference>
<dbReference type="InterPro" id="IPR036864">
    <property type="entry name" value="Zn2-C6_fun-type_DNA-bd_sf"/>
</dbReference>
<evidence type="ECO:0000313" key="4">
    <source>
        <dbReference type="Proteomes" id="UP000813427"/>
    </source>
</evidence>
<keyword evidence="1" id="KW-0539">Nucleus</keyword>
<dbReference type="EMBL" id="JAGPXF010000007">
    <property type="protein sequence ID" value="KAH7236603.1"/>
    <property type="molecule type" value="Genomic_DNA"/>
</dbReference>
<dbReference type="GO" id="GO:0000981">
    <property type="term" value="F:DNA-binding transcription factor activity, RNA polymerase II-specific"/>
    <property type="evidence" value="ECO:0007669"/>
    <property type="project" value="InterPro"/>
</dbReference>
<evidence type="ECO:0000256" key="1">
    <source>
        <dbReference type="ARBA" id="ARBA00023242"/>
    </source>
</evidence>
<keyword evidence="4" id="KW-1185">Reference proteome</keyword>
<dbReference type="AlphaFoldDB" id="A0A8K0W7C5"/>
<proteinExistence type="predicted"/>
<feature type="domain" description="Zn(2)-C6 fungal-type" evidence="2">
    <location>
        <begin position="12"/>
        <end position="40"/>
    </location>
</feature>
<protein>
    <recommendedName>
        <fullName evidence="2">Zn(2)-C6 fungal-type domain-containing protein</fullName>
    </recommendedName>
</protein>
<dbReference type="InterPro" id="IPR053175">
    <property type="entry name" value="DHMBA_Reg_Transcription_Factor"/>
</dbReference>
<dbReference type="OrthoDB" id="6730379at2759"/>
<organism evidence="3 4">
    <name type="scientific">Fusarium tricinctum</name>
    <dbReference type="NCBI Taxonomy" id="61284"/>
    <lineage>
        <taxon>Eukaryota</taxon>
        <taxon>Fungi</taxon>
        <taxon>Dikarya</taxon>
        <taxon>Ascomycota</taxon>
        <taxon>Pezizomycotina</taxon>
        <taxon>Sordariomycetes</taxon>
        <taxon>Hypocreomycetidae</taxon>
        <taxon>Hypocreales</taxon>
        <taxon>Nectriaceae</taxon>
        <taxon>Fusarium</taxon>
        <taxon>Fusarium tricinctum species complex</taxon>
    </lineage>
</organism>
<sequence length="159" mass="17922">MEELRKPKTGRSCGTCRDRRIRCDRGAPTCANCGRARLECQGYGLRLSWPRDGSERRALSAPGSSNASQPKVSHPRFFINMQQWHVAAWNDAVSSSSEHMSAKHPLLNTGPYSLHFGHSRAKIIQQRVLQYQIPKTISLSLVDKDDTTLLHYCMLSEVL</sequence>
<comment type="caution">
    <text evidence="3">The sequence shown here is derived from an EMBL/GenBank/DDBJ whole genome shotgun (WGS) entry which is preliminary data.</text>
</comment>